<proteinExistence type="predicted"/>
<reference evidence="1" key="1">
    <citation type="submission" date="2020-08" db="EMBL/GenBank/DDBJ databases">
        <title>Multicomponent nature underlies the extraordinary mechanical properties of spider dragline silk.</title>
        <authorList>
            <person name="Kono N."/>
            <person name="Nakamura H."/>
            <person name="Mori M."/>
            <person name="Yoshida Y."/>
            <person name="Ohtoshi R."/>
            <person name="Malay A.D."/>
            <person name="Moran D.A.P."/>
            <person name="Tomita M."/>
            <person name="Numata K."/>
            <person name="Arakawa K."/>
        </authorList>
    </citation>
    <scope>NUCLEOTIDE SEQUENCE</scope>
</reference>
<gene>
    <name evidence="1" type="ORF">TNCV_3862721</name>
</gene>
<dbReference type="AlphaFoldDB" id="A0A8X6SAW8"/>
<evidence type="ECO:0000313" key="1">
    <source>
        <dbReference type="EMBL" id="GFY05967.1"/>
    </source>
</evidence>
<dbReference type="Proteomes" id="UP000887159">
    <property type="component" value="Unassembled WGS sequence"/>
</dbReference>
<evidence type="ECO:0000313" key="2">
    <source>
        <dbReference type="Proteomes" id="UP000887159"/>
    </source>
</evidence>
<name>A0A8X6SAW8_TRICX</name>
<sequence>MTCMPMIFSLRKPFELQPTSNLQPWAYEAGTLPLIQRVDFYILWGNASPLQGGQKSITLVSYPKTPPNIFFWFLPFDAGAAQGPDKPNPCPLQYMEEI</sequence>
<accession>A0A8X6SAW8</accession>
<organism evidence="1 2">
    <name type="scientific">Trichonephila clavipes</name>
    <name type="common">Golden silk orbweaver</name>
    <name type="synonym">Nephila clavipes</name>
    <dbReference type="NCBI Taxonomy" id="2585209"/>
    <lineage>
        <taxon>Eukaryota</taxon>
        <taxon>Metazoa</taxon>
        <taxon>Ecdysozoa</taxon>
        <taxon>Arthropoda</taxon>
        <taxon>Chelicerata</taxon>
        <taxon>Arachnida</taxon>
        <taxon>Araneae</taxon>
        <taxon>Araneomorphae</taxon>
        <taxon>Entelegynae</taxon>
        <taxon>Araneoidea</taxon>
        <taxon>Nephilidae</taxon>
        <taxon>Trichonephila</taxon>
    </lineage>
</organism>
<comment type="caution">
    <text evidence="1">The sequence shown here is derived from an EMBL/GenBank/DDBJ whole genome shotgun (WGS) entry which is preliminary data.</text>
</comment>
<keyword evidence="2" id="KW-1185">Reference proteome</keyword>
<protein>
    <submittedName>
        <fullName evidence="1">Uncharacterized protein</fullName>
    </submittedName>
</protein>
<dbReference type="EMBL" id="BMAU01021256">
    <property type="protein sequence ID" value="GFY05967.1"/>
    <property type="molecule type" value="Genomic_DNA"/>
</dbReference>